<evidence type="ECO:0000256" key="1">
    <source>
        <dbReference type="SAM" id="Phobius"/>
    </source>
</evidence>
<protein>
    <submittedName>
        <fullName evidence="2">Chromate transporter</fullName>
    </submittedName>
</protein>
<reference evidence="2" key="1">
    <citation type="submission" date="2016-06" db="UniProtKB">
        <authorList>
            <consortium name="WormBaseParasite"/>
        </authorList>
    </citation>
    <scope>IDENTIFICATION</scope>
</reference>
<keyword evidence="1" id="KW-1133">Transmembrane helix</keyword>
<keyword evidence="1" id="KW-0812">Transmembrane</keyword>
<dbReference type="WBParaSite" id="ECPE_0000891301-mRNA-1">
    <property type="protein sequence ID" value="ECPE_0000891301-mRNA-1"/>
    <property type="gene ID" value="ECPE_0000891301"/>
</dbReference>
<evidence type="ECO:0000313" key="2">
    <source>
        <dbReference type="WBParaSite" id="ECPE_0000891301-mRNA-1"/>
    </source>
</evidence>
<dbReference type="AlphaFoldDB" id="A0A183APK0"/>
<accession>A0A183APK0</accession>
<name>A0A183APK0_9TREM</name>
<feature type="transmembrane region" description="Helical" evidence="1">
    <location>
        <begin position="7"/>
        <end position="27"/>
    </location>
</feature>
<keyword evidence="1" id="KW-0472">Membrane</keyword>
<sequence>LFKGAGCRVLVMAPLFGIAQMVYYLGVAERLLGYPRM</sequence>
<organism evidence="2">
    <name type="scientific">Echinostoma caproni</name>
    <dbReference type="NCBI Taxonomy" id="27848"/>
    <lineage>
        <taxon>Eukaryota</taxon>
        <taxon>Metazoa</taxon>
        <taxon>Spiralia</taxon>
        <taxon>Lophotrochozoa</taxon>
        <taxon>Platyhelminthes</taxon>
        <taxon>Trematoda</taxon>
        <taxon>Digenea</taxon>
        <taxon>Plagiorchiida</taxon>
        <taxon>Echinostomata</taxon>
        <taxon>Echinostomatoidea</taxon>
        <taxon>Echinostomatidae</taxon>
        <taxon>Echinostoma</taxon>
    </lineage>
</organism>
<proteinExistence type="predicted"/>